<evidence type="ECO:0000313" key="3">
    <source>
        <dbReference type="Proteomes" id="UP000177625"/>
    </source>
</evidence>
<protein>
    <submittedName>
        <fullName evidence="2">Uncharacterized protein</fullName>
    </submittedName>
</protein>
<dbReference type="Proteomes" id="UP000177625">
    <property type="component" value="Unassembled WGS sequence"/>
</dbReference>
<feature type="region of interest" description="Disordered" evidence="1">
    <location>
        <begin position="98"/>
        <end position="157"/>
    </location>
</feature>
<organism evidence="2 3">
    <name type="scientific">Rhynchosporium secalis</name>
    <name type="common">Barley scald fungus</name>
    <dbReference type="NCBI Taxonomy" id="38038"/>
    <lineage>
        <taxon>Eukaryota</taxon>
        <taxon>Fungi</taxon>
        <taxon>Dikarya</taxon>
        <taxon>Ascomycota</taxon>
        <taxon>Pezizomycotina</taxon>
        <taxon>Leotiomycetes</taxon>
        <taxon>Helotiales</taxon>
        <taxon>Ploettnerulaceae</taxon>
        <taxon>Rhynchosporium</taxon>
    </lineage>
</organism>
<dbReference type="AlphaFoldDB" id="A0A1E1M6N3"/>
<accession>A0A1E1M6N3</accession>
<evidence type="ECO:0000256" key="1">
    <source>
        <dbReference type="SAM" id="MobiDB-lite"/>
    </source>
</evidence>
<evidence type="ECO:0000313" key="2">
    <source>
        <dbReference type="EMBL" id="CZT44751.1"/>
    </source>
</evidence>
<gene>
    <name evidence="2" type="ORF">RSE6_04970</name>
</gene>
<feature type="compositionally biased region" description="Polar residues" evidence="1">
    <location>
        <begin position="100"/>
        <end position="110"/>
    </location>
</feature>
<proteinExistence type="predicted"/>
<name>A0A1E1M6N3_RHYSE</name>
<keyword evidence="3" id="KW-1185">Reference proteome</keyword>
<dbReference type="EMBL" id="FJVC01000185">
    <property type="protein sequence ID" value="CZT44751.1"/>
    <property type="molecule type" value="Genomic_DNA"/>
</dbReference>
<sequence length="157" mass="16849">MSNLRLKNDCAINADMAISTRGIRAASLASSPSSEESIEPIESLTISGHDPDCETGLTLDMKWPSIIIKGCLEGLYFDANEIITTRVAVSRAGEVARARSTCQSTVNSKIGSDVDDGNSQSSASSSDPEEDLQKDSKTSKAKKVARHAKRRGYQGQR</sequence>
<reference evidence="3" key="1">
    <citation type="submission" date="2016-03" db="EMBL/GenBank/DDBJ databases">
        <authorList>
            <person name="Guldener U."/>
        </authorList>
    </citation>
    <scope>NUCLEOTIDE SEQUENCE [LARGE SCALE GENOMIC DNA]</scope>
</reference>
<feature type="compositionally biased region" description="Basic residues" evidence="1">
    <location>
        <begin position="139"/>
        <end position="157"/>
    </location>
</feature>